<dbReference type="EMBL" id="CP095061">
    <property type="protein sequence ID" value="UOQ64998.1"/>
    <property type="molecule type" value="Genomic_DNA"/>
</dbReference>
<evidence type="ECO:0000313" key="2">
    <source>
        <dbReference type="Proteomes" id="UP000830401"/>
    </source>
</evidence>
<proteinExistence type="predicted"/>
<keyword evidence="2" id="KW-1185">Reference proteome</keyword>
<evidence type="ECO:0000313" key="1">
    <source>
        <dbReference type="EMBL" id="UOQ64998.1"/>
    </source>
</evidence>
<organism evidence="1 2">
    <name type="scientific">Hymenobacter volaticus</name>
    <dbReference type="NCBI Taxonomy" id="2932254"/>
    <lineage>
        <taxon>Bacteria</taxon>
        <taxon>Pseudomonadati</taxon>
        <taxon>Bacteroidota</taxon>
        <taxon>Cytophagia</taxon>
        <taxon>Cytophagales</taxon>
        <taxon>Hymenobacteraceae</taxon>
        <taxon>Hymenobacter</taxon>
    </lineage>
</organism>
<reference evidence="1" key="1">
    <citation type="submission" date="2022-04" db="EMBL/GenBank/DDBJ databases">
        <title>Hymenobacter sp. isolated from the air.</title>
        <authorList>
            <person name="Won M."/>
            <person name="Lee C.-M."/>
            <person name="Woen H.-Y."/>
            <person name="Kwon S.-W."/>
        </authorList>
    </citation>
    <scope>NUCLEOTIDE SEQUENCE</scope>
    <source>
        <strain evidence="1">5420S-77</strain>
    </source>
</reference>
<dbReference type="Proteomes" id="UP000830401">
    <property type="component" value="Chromosome"/>
</dbReference>
<protein>
    <submittedName>
        <fullName evidence="1">Uncharacterized protein</fullName>
    </submittedName>
</protein>
<gene>
    <name evidence="1" type="ORF">MUN86_15685</name>
</gene>
<accession>A0ABY4G2F5</accession>
<name>A0ABY4G2F5_9BACT</name>
<sequence>MATGTYTLKLKVGNKSTMGVLELQDDYLSLRSSDPDIVEVSTPELRFQPPHIIWGYATTSLPPAQVSVRVLRDSLVQLGATPLTLTPGTYPQFTITEYGFLKPPQVSAGTRALVFLAKYQGPAERIQAFVERTNAATPGLNLWLNTSGI</sequence>